<reference evidence="1 2" key="1">
    <citation type="submission" date="2014-04" db="EMBL/GenBank/DDBJ databases">
        <title>Evolutionary Origins and Diversification of the Mycorrhizal Mutualists.</title>
        <authorList>
            <consortium name="DOE Joint Genome Institute"/>
            <consortium name="Mycorrhizal Genomics Consortium"/>
            <person name="Kohler A."/>
            <person name="Kuo A."/>
            <person name="Nagy L.G."/>
            <person name="Floudas D."/>
            <person name="Copeland A."/>
            <person name="Barry K.W."/>
            <person name="Cichocki N."/>
            <person name="Veneault-Fourrey C."/>
            <person name="LaButti K."/>
            <person name="Lindquist E.A."/>
            <person name="Lipzen A."/>
            <person name="Lundell T."/>
            <person name="Morin E."/>
            <person name="Murat C."/>
            <person name="Riley R."/>
            <person name="Ohm R."/>
            <person name="Sun H."/>
            <person name="Tunlid A."/>
            <person name="Henrissat B."/>
            <person name="Grigoriev I.V."/>
            <person name="Hibbett D.S."/>
            <person name="Martin F."/>
        </authorList>
    </citation>
    <scope>NUCLEOTIDE SEQUENCE [LARGE SCALE GENOMIC DNA]</scope>
    <source>
        <strain evidence="1 2">MD-312</strain>
    </source>
</reference>
<keyword evidence="2" id="KW-1185">Reference proteome</keyword>
<feature type="non-terminal residue" evidence="1">
    <location>
        <position position="108"/>
    </location>
</feature>
<dbReference type="AlphaFoldDB" id="A0A0C9WBL7"/>
<dbReference type="EMBL" id="KN839863">
    <property type="protein sequence ID" value="KIJ61301.1"/>
    <property type="molecule type" value="Genomic_DNA"/>
</dbReference>
<sequence length="108" mass="12005">GKLRVRKLVAQWSKEDMRTAPSYAAVPVWNVTTPGMFRDAIAVVITVPVLQQHSNFHPDAYLPPYIAPADEIAPPYGDMKMSRWSRDLKGGVKYGDIPIYADDKSGMA</sequence>
<accession>A0A0C9WBL7</accession>
<proteinExistence type="predicted"/>
<dbReference type="OrthoDB" id="2504001at2759"/>
<evidence type="ECO:0000313" key="2">
    <source>
        <dbReference type="Proteomes" id="UP000053820"/>
    </source>
</evidence>
<evidence type="ECO:0000313" key="1">
    <source>
        <dbReference type="EMBL" id="KIJ61301.1"/>
    </source>
</evidence>
<name>A0A0C9WBL7_9AGAM</name>
<organism evidence="1 2">
    <name type="scientific">Hydnomerulius pinastri MD-312</name>
    <dbReference type="NCBI Taxonomy" id="994086"/>
    <lineage>
        <taxon>Eukaryota</taxon>
        <taxon>Fungi</taxon>
        <taxon>Dikarya</taxon>
        <taxon>Basidiomycota</taxon>
        <taxon>Agaricomycotina</taxon>
        <taxon>Agaricomycetes</taxon>
        <taxon>Agaricomycetidae</taxon>
        <taxon>Boletales</taxon>
        <taxon>Boletales incertae sedis</taxon>
        <taxon>Leucogyrophana</taxon>
    </lineage>
</organism>
<dbReference type="Proteomes" id="UP000053820">
    <property type="component" value="Unassembled WGS sequence"/>
</dbReference>
<protein>
    <submittedName>
        <fullName evidence="1">Uncharacterized protein</fullName>
    </submittedName>
</protein>
<gene>
    <name evidence="1" type="ORF">HYDPIDRAFT_96729</name>
</gene>
<dbReference type="HOGENOM" id="CLU_2203216_0_0_1"/>